<name>A0AAJ8LYI8_9TREE</name>
<evidence type="ECO:0000256" key="6">
    <source>
        <dbReference type="ARBA" id="ARBA00022927"/>
    </source>
</evidence>
<organism evidence="9 10">
    <name type="scientific">Cryptococcus depauperatus CBS 7841</name>
    <dbReference type="NCBI Taxonomy" id="1295531"/>
    <lineage>
        <taxon>Eukaryota</taxon>
        <taxon>Fungi</taxon>
        <taxon>Dikarya</taxon>
        <taxon>Basidiomycota</taxon>
        <taxon>Agaricomycotina</taxon>
        <taxon>Tremellomycetes</taxon>
        <taxon>Tremellales</taxon>
        <taxon>Cryptococcaceae</taxon>
        <taxon>Cryptococcus</taxon>
    </lineage>
</organism>
<dbReference type="InterPro" id="IPR040122">
    <property type="entry name" value="Importin_beta"/>
</dbReference>
<dbReference type="GO" id="GO:0005737">
    <property type="term" value="C:cytoplasm"/>
    <property type="evidence" value="ECO:0007669"/>
    <property type="project" value="UniProtKB-SubCell"/>
</dbReference>
<evidence type="ECO:0000256" key="4">
    <source>
        <dbReference type="ARBA" id="ARBA00022490"/>
    </source>
</evidence>
<gene>
    <name evidence="9" type="ORF">L203_101073</name>
</gene>
<keyword evidence="6" id="KW-0653">Protein transport</keyword>
<dbReference type="PANTHER" id="PTHR10527">
    <property type="entry name" value="IMPORTIN BETA"/>
    <property type="match status" value="1"/>
</dbReference>
<dbReference type="Proteomes" id="UP000094043">
    <property type="component" value="Chromosome 1"/>
</dbReference>
<protein>
    <recommendedName>
        <fullName evidence="8">TOG domain-containing protein</fullName>
    </recommendedName>
</protein>
<evidence type="ECO:0000256" key="2">
    <source>
        <dbReference type="ARBA" id="ARBA00004496"/>
    </source>
</evidence>
<dbReference type="AlphaFoldDB" id="A0AAJ8LYI8"/>
<keyword evidence="4" id="KW-0963">Cytoplasm</keyword>
<reference evidence="9" key="2">
    <citation type="journal article" date="2022" name="Elife">
        <title>Obligate sexual reproduction of a homothallic fungus closely related to the Cryptococcus pathogenic species complex.</title>
        <authorList>
            <person name="Passer A.R."/>
            <person name="Clancey S.A."/>
            <person name="Shea T."/>
            <person name="David-Palma M."/>
            <person name="Averette A.F."/>
            <person name="Boekhout T."/>
            <person name="Porcel B.M."/>
            <person name="Nowrousian M."/>
            <person name="Cuomo C.A."/>
            <person name="Sun S."/>
            <person name="Heitman J."/>
            <person name="Coelho M.A."/>
        </authorList>
    </citation>
    <scope>NUCLEOTIDE SEQUENCE</scope>
    <source>
        <strain evidence="9">CBS 7841</strain>
    </source>
</reference>
<dbReference type="InterPro" id="IPR041653">
    <property type="entry name" value="Importin_rep_4"/>
</dbReference>
<evidence type="ECO:0000313" key="10">
    <source>
        <dbReference type="Proteomes" id="UP000094043"/>
    </source>
</evidence>
<evidence type="ECO:0000313" key="9">
    <source>
        <dbReference type="EMBL" id="WVN85920.1"/>
    </source>
</evidence>
<reference evidence="9" key="3">
    <citation type="submission" date="2024-01" db="EMBL/GenBank/DDBJ databases">
        <authorList>
            <person name="Coelho M.A."/>
            <person name="David-Palma M."/>
            <person name="Shea T."/>
            <person name="Sun S."/>
            <person name="Cuomo C.A."/>
            <person name="Heitman J."/>
        </authorList>
    </citation>
    <scope>NUCLEOTIDE SEQUENCE</scope>
    <source>
        <strain evidence="9">CBS 7841</strain>
    </source>
</reference>
<dbReference type="InterPro" id="IPR057672">
    <property type="entry name" value="TPR_IPO4/5"/>
</dbReference>
<dbReference type="GO" id="GO:0005634">
    <property type="term" value="C:nucleus"/>
    <property type="evidence" value="ECO:0007669"/>
    <property type="project" value="UniProtKB-SubCell"/>
</dbReference>
<sequence length="920" mass="102174">MSTEHLLGDIGAVLEAFLGTEDEPRREAERHLQSLTLAQPGDVLLVLAQIGAQGVGGFQLDHRLLTLLLLNRIAFRPLSGLFLNAQHQNPTAPYDVIRETTRSRIETVICTGLKDEMDTKMRKGLGVCAANWAQECGARQRPLLPIPPVLLELTASSHPFHRFTPFQLLDLTPTLLVDSVKEPIPAGQLAQILLAGLNDPSVDVRVEAMKAMRSVLMESITGKERDEIGAGLVNHAFQTLHNLPSNLASHALIPLVDLASVHPNLFLGSLTIVMTSLLPLLSPPSKDTNLSAYHFSPYPPHNMELDQWEEIANPATEILISLFELKPIQLSRWEKGRAVKELVGLLLGRQAVTFDMDIQEWLDTEDLDEEDDNYPVFSEETLDRLSMAIGGELILPALSEHCQGLLQQEDWRYRFSAIMGISSTAEGCLDELQPRMRDVLTMLSPTAKDSNPRVRYTFIQCIGQLCADCEGIIQEQFAGDVIQVLLALLVDPIMRVRVHAAAAMTNFFQEADSRQFSNNNLDDVVTALLNLYQSEIVYAQEQVLATLGTIAVAVTESFGPFYRNVMDLSLHVLSTATVWDQHQRKVQGRAMECGSMIGMAVGKRMFGTDAVTLAQYMIIIQNNITDSDDPRSSYLMEAWSTICRTLKEDFEPFLVHVIPPLLRAASYRPPKSAPLSTALSTSDSIDVDYSSASTGAHTSEIDEKVSAFENLTIYAFQMRAKFYPFLAPCMQLSLEELDFPHSEQVREAAAFLIPGLLQVAKDSNAWGNNPANLTHVFQKLINTMVRSTDVGFTALLYKSFTDSLHVVSTPFPPNLTTQLLKCTLSVLQNLAQTRADREEQAPYMDESDREIYLEEQSEEEVCLKHIKKALEMLVKVGTSQAGEEIGALGDGIREQIQNAFEIIEEAKKRGMKSDGEARSR</sequence>
<dbReference type="SUPFAM" id="SSF48371">
    <property type="entry name" value="ARM repeat"/>
    <property type="match status" value="1"/>
</dbReference>
<keyword evidence="5" id="KW-0677">Repeat</keyword>
<dbReference type="Pfam" id="PF25780">
    <property type="entry name" value="TPR_IPO5"/>
    <property type="match status" value="1"/>
</dbReference>
<accession>A0AAJ8LYI8</accession>
<dbReference type="InterPro" id="IPR011989">
    <property type="entry name" value="ARM-like"/>
</dbReference>
<dbReference type="GO" id="GO:0006606">
    <property type="term" value="P:protein import into nucleus"/>
    <property type="evidence" value="ECO:0007669"/>
    <property type="project" value="InterPro"/>
</dbReference>
<dbReference type="Pfam" id="PF18808">
    <property type="entry name" value="Importin_rep_4"/>
    <property type="match status" value="1"/>
</dbReference>
<proteinExistence type="predicted"/>
<keyword evidence="3" id="KW-0813">Transport</keyword>
<keyword evidence="7" id="KW-0539">Nucleus</keyword>
<evidence type="ECO:0000256" key="7">
    <source>
        <dbReference type="ARBA" id="ARBA00023242"/>
    </source>
</evidence>
<keyword evidence="10" id="KW-1185">Reference proteome</keyword>
<evidence type="ECO:0000256" key="3">
    <source>
        <dbReference type="ARBA" id="ARBA00022448"/>
    </source>
</evidence>
<evidence type="ECO:0000256" key="5">
    <source>
        <dbReference type="ARBA" id="ARBA00022737"/>
    </source>
</evidence>
<dbReference type="EMBL" id="CP143784">
    <property type="protein sequence ID" value="WVN85920.1"/>
    <property type="molecule type" value="Genomic_DNA"/>
</dbReference>
<evidence type="ECO:0000256" key="1">
    <source>
        <dbReference type="ARBA" id="ARBA00004123"/>
    </source>
</evidence>
<evidence type="ECO:0000259" key="8">
    <source>
        <dbReference type="SMART" id="SM01349"/>
    </source>
</evidence>
<dbReference type="RefSeq" id="XP_066066620.1">
    <property type="nucleotide sequence ID" value="XM_066210523.1"/>
</dbReference>
<feature type="domain" description="TOG" evidence="8">
    <location>
        <begin position="387"/>
        <end position="630"/>
    </location>
</feature>
<dbReference type="GeneID" id="91085287"/>
<dbReference type="Gene3D" id="1.25.10.10">
    <property type="entry name" value="Leucine-rich Repeat Variant"/>
    <property type="match status" value="1"/>
</dbReference>
<dbReference type="KEGG" id="cdep:91085287"/>
<dbReference type="SMART" id="SM01349">
    <property type="entry name" value="TOG"/>
    <property type="match status" value="1"/>
</dbReference>
<dbReference type="Pfam" id="PF13513">
    <property type="entry name" value="HEAT_EZ"/>
    <property type="match status" value="1"/>
</dbReference>
<reference evidence="9" key="1">
    <citation type="submission" date="2016-06" db="EMBL/GenBank/DDBJ databases">
        <authorList>
            <person name="Cuomo C."/>
            <person name="Litvintseva A."/>
            <person name="Heitman J."/>
            <person name="Chen Y."/>
            <person name="Sun S."/>
            <person name="Springer D."/>
            <person name="Dromer F."/>
            <person name="Young S."/>
            <person name="Zeng Q."/>
            <person name="Chapman S."/>
            <person name="Gujja S."/>
            <person name="Saif S."/>
            <person name="Birren B."/>
        </authorList>
    </citation>
    <scope>NUCLEOTIDE SEQUENCE</scope>
    <source>
        <strain evidence="9">CBS 7841</strain>
    </source>
</reference>
<dbReference type="InterPro" id="IPR034085">
    <property type="entry name" value="TOG"/>
</dbReference>
<dbReference type="InterPro" id="IPR016024">
    <property type="entry name" value="ARM-type_fold"/>
</dbReference>
<comment type="subcellular location">
    <subcellularLocation>
        <location evidence="2">Cytoplasm</location>
    </subcellularLocation>
    <subcellularLocation>
        <location evidence="1">Nucleus</location>
    </subcellularLocation>
</comment>